<name>A0C2B3_PARTE</name>
<dbReference type="Proteomes" id="UP000000600">
    <property type="component" value="Unassembled WGS sequence"/>
</dbReference>
<dbReference type="EMBL" id="CT868035">
    <property type="protein sequence ID" value="CAK64930.1"/>
    <property type="molecule type" value="Genomic_DNA"/>
</dbReference>
<keyword evidence="3" id="KW-1185">Reference proteome</keyword>
<dbReference type="InParanoid" id="A0C2B3"/>
<evidence type="ECO:0000313" key="3">
    <source>
        <dbReference type="Proteomes" id="UP000000600"/>
    </source>
</evidence>
<dbReference type="RefSeq" id="XP_001432327.1">
    <property type="nucleotide sequence ID" value="XM_001432290.1"/>
</dbReference>
<dbReference type="HOGENOM" id="CLU_405719_0_0_1"/>
<gene>
    <name evidence="2" type="ORF">GSPATT00034407001</name>
</gene>
<organism evidence="2 3">
    <name type="scientific">Paramecium tetraurelia</name>
    <dbReference type="NCBI Taxonomy" id="5888"/>
    <lineage>
        <taxon>Eukaryota</taxon>
        <taxon>Sar</taxon>
        <taxon>Alveolata</taxon>
        <taxon>Ciliophora</taxon>
        <taxon>Intramacronucleata</taxon>
        <taxon>Oligohymenophorea</taxon>
        <taxon>Peniculida</taxon>
        <taxon>Parameciidae</taxon>
        <taxon>Paramecium</taxon>
    </lineage>
</organism>
<accession>A0C2B3</accession>
<reference evidence="2 3" key="1">
    <citation type="journal article" date="2006" name="Nature">
        <title>Global trends of whole-genome duplications revealed by the ciliate Paramecium tetraurelia.</title>
        <authorList>
            <consortium name="Genoscope"/>
            <person name="Aury J.-M."/>
            <person name="Jaillon O."/>
            <person name="Duret L."/>
            <person name="Noel B."/>
            <person name="Jubin C."/>
            <person name="Porcel B.M."/>
            <person name="Segurens B."/>
            <person name="Daubin V."/>
            <person name="Anthouard V."/>
            <person name="Aiach N."/>
            <person name="Arnaiz O."/>
            <person name="Billaut A."/>
            <person name="Beisson J."/>
            <person name="Blanc I."/>
            <person name="Bouhouche K."/>
            <person name="Camara F."/>
            <person name="Duharcourt S."/>
            <person name="Guigo R."/>
            <person name="Gogendeau D."/>
            <person name="Katinka M."/>
            <person name="Keller A.-M."/>
            <person name="Kissmehl R."/>
            <person name="Klotz C."/>
            <person name="Koll F."/>
            <person name="Le Moue A."/>
            <person name="Lepere C."/>
            <person name="Malinsky S."/>
            <person name="Nowacki M."/>
            <person name="Nowak J.K."/>
            <person name="Plattner H."/>
            <person name="Poulain J."/>
            <person name="Ruiz F."/>
            <person name="Serrano V."/>
            <person name="Zagulski M."/>
            <person name="Dessen P."/>
            <person name="Betermier M."/>
            <person name="Weissenbach J."/>
            <person name="Scarpelli C."/>
            <person name="Schachter V."/>
            <person name="Sperling L."/>
            <person name="Meyer E."/>
            <person name="Cohen J."/>
            <person name="Wincker P."/>
        </authorList>
    </citation>
    <scope>NUCLEOTIDE SEQUENCE [LARGE SCALE GENOMIC DNA]</scope>
    <source>
        <strain evidence="2 3">Stock d4-2</strain>
    </source>
</reference>
<feature type="coiled-coil region" evidence="1">
    <location>
        <begin position="359"/>
        <end position="407"/>
    </location>
</feature>
<protein>
    <submittedName>
        <fullName evidence="2">Uncharacterized protein</fullName>
    </submittedName>
</protein>
<feature type="coiled-coil region" evidence="1">
    <location>
        <begin position="455"/>
        <end position="645"/>
    </location>
</feature>
<keyword evidence="1" id="KW-0175">Coiled coil</keyword>
<evidence type="ECO:0000256" key="1">
    <source>
        <dbReference type="SAM" id="Coils"/>
    </source>
</evidence>
<dbReference type="OMA" id="ITQMDVT"/>
<dbReference type="KEGG" id="ptm:GSPATT00034407001"/>
<dbReference type="STRING" id="5888.A0C2B3"/>
<sequence>MLALIQIQSWIKEVGRNSGISAYPTSKPNNFQNPIRILINPKGLNVIEGISLHLPICYTYTRAIPQQQTQPPIRLETQQLKPSQSSYNIKVQEIVKVIEPSREELEFYKNKCSLYEKQIQELTNEVHRIKNTCQEKVTYIEDTHRVQQLEANLQQYQIELNRVNTLLRETTNESEQLKIKVSQMTQQFMAIQQNQVEYERIKKSSQDNEQYWQNEIQRLNVLVSQSQSQLQQMQKTLIESKKYEQSYIQQQQVQHQLTTELERITALLKQKSEEYDQSKQTYIKEIEILSKRMRDFELDIQDLKNREVNYKQKIDDQLRENHNQQDKYMNEMLNKNEEISKLQSIIQTLQMTLQDTSKYQEYEIRSKLQNEEINNLNQRIRIKQDELDKYKQQLMIYQNQLQEYQKYTDYEIKYQNLAQEFDRVNNSLMIKLQENDQLRNCIAKLQITLNDHYKVDDYENKIGLQNQEIDRLHQSLQHKSQEIDRLNNENSRMSLLLKSRSEEIDNLKFKLQDITQLKEYQQKFALLSTEIERLTVQLRSKNEEIEKVRQQFSQFQLSEANKLKELEQKNVVYSNEIERLSSLLKIKLQEIESNKMNIKQLQEECDSQKIKLITQMDVTTYNEKIAQLSQEVDSWKVQFINLNREYHKQQEQLILSNAELDTFKKQKNGSFRVESYEIVKENQNSKISSYQYGTLANRNL</sequence>
<feature type="coiled-coil region" evidence="1">
    <location>
        <begin position="216"/>
        <end position="320"/>
    </location>
</feature>
<dbReference type="GeneID" id="5018112"/>
<feature type="coiled-coil region" evidence="1">
    <location>
        <begin position="105"/>
        <end position="187"/>
    </location>
</feature>
<dbReference type="OrthoDB" id="301873at2759"/>
<proteinExistence type="predicted"/>
<dbReference type="AlphaFoldDB" id="A0C2B3"/>
<evidence type="ECO:0000313" key="2">
    <source>
        <dbReference type="EMBL" id="CAK64930.1"/>
    </source>
</evidence>